<dbReference type="NCBIfam" id="NF002231">
    <property type="entry name" value="PRK01130.1"/>
    <property type="match status" value="1"/>
</dbReference>
<dbReference type="EC" id="5.1.3.9" evidence="7"/>
<sequence length="225" mass="23157">MTHPAFLEALRGRLIVSCQAYPGEPLRDSRAMSLMAQAAVAGGAAAIRAQGLDDIRLIHQSVGVPQIGLVKVGSGGVFITPTLDDAIAVVAAGSEIVAIDGTRRSRPDGLTLQQTIDAIHSRTDALVMADVGSFDDGVAAADAGADIIGTTLAGYTPEREKTEGPDLELLAQLVASLDLPVVAEGRIHTPEQARMAADAGAFAVVVGTAITHPTTITSWFVSALN</sequence>
<dbReference type="SUPFAM" id="SSF51366">
    <property type="entry name" value="Ribulose-phoshate binding barrel"/>
    <property type="match status" value="1"/>
</dbReference>
<evidence type="ECO:0000313" key="8">
    <source>
        <dbReference type="EMBL" id="SFN39142.1"/>
    </source>
</evidence>
<evidence type="ECO:0000313" key="9">
    <source>
        <dbReference type="Proteomes" id="UP000198867"/>
    </source>
</evidence>
<accession>A0A1I4YM54</accession>
<dbReference type="PANTHER" id="PTHR36204">
    <property type="entry name" value="N-ACETYLMANNOSAMINE-6-PHOSPHATE 2-EPIMERASE-RELATED"/>
    <property type="match status" value="1"/>
</dbReference>
<evidence type="ECO:0000256" key="2">
    <source>
        <dbReference type="ARBA" id="ARBA00002147"/>
    </source>
</evidence>
<keyword evidence="6 7" id="KW-0119">Carbohydrate metabolism</keyword>
<dbReference type="GO" id="GO:0006053">
    <property type="term" value="P:N-acetylmannosamine catabolic process"/>
    <property type="evidence" value="ECO:0007669"/>
    <property type="project" value="TreeGrafter"/>
</dbReference>
<dbReference type="UniPathway" id="UPA00629">
    <property type="reaction ID" value="UER00682"/>
</dbReference>
<dbReference type="HAMAP" id="MF_01235">
    <property type="entry name" value="ManNAc6P_epimer"/>
    <property type="match status" value="1"/>
</dbReference>
<dbReference type="AlphaFoldDB" id="A0A1I4YM54"/>
<dbReference type="InterPro" id="IPR007260">
    <property type="entry name" value="NanE"/>
</dbReference>
<dbReference type="STRING" id="995034.SAMN05216219_0348"/>
<evidence type="ECO:0000256" key="7">
    <source>
        <dbReference type="HAMAP-Rule" id="MF_01235"/>
    </source>
</evidence>
<organism evidence="8 9">
    <name type="scientific">Mycetocola miduiensis</name>
    <dbReference type="NCBI Taxonomy" id="995034"/>
    <lineage>
        <taxon>Bacteria</taxon>
        <taxon>Bacillati</taxon>
        <taxon>Actinomycetota</taxon>
        <taxon>Actinomycetes</taxon>
        <taxon>Micrococcales</taxon>
        <taxon>Microbacteriaceae</taxon>
        <taxon>Mycetocola</taxon>
    </lineage>
</organism>
<gene>
    <name evidence="7" type="primary">nanE</name>
    <name evidence="8" type="ORF">SAMN05216219_0348</name>
</gene>
<protein>
    <recommendedName>
        <fullName evidence="7">Putative N-acetylmannosamine-6-phosphate 2-epimerase</fullName>
        <ecNumber evidence="7">5.1.3.9</ecNumber>
    </recommendedName>
    <alternativeName>
        <fullName evidence="7">ManNAc-6-P epimerase</fullName>
    </alternativeName>
</protein>
<comment type="pathway">
    <text evidence="3 7">Amino-sugar metabolism; N-acetylneuraminate degradation; D-fructose 6-phosphate from N-acetylneuraminate: step 3/5.</text>
</comment>
<name>A0A1I4YM54_9MICO</name>
<dbReference type="RefSeq" id="WP_090708245.1">
    <property type="nucleotide sequence ID" value="NZ_FOVM01000001.1"/>
</dbReference>
<keyword evidence="5 7" id="KW-0413">Isomerase</keyword>
<dbReference type="Proteomes" id="UP000198867">
    <property type="component" value="Unassembled WGS sequence"/>
</dbReference>
<dbReference type="GO" id="GO:0047465">
    <property type="term" value="F:N-acylglucosamine-6-phosphate 2-epimerase activity"/>
    <property type="evidence" value="ECO:0007669"/>
    <property type="project" value="UniProtKB-EC"/>
</dbReference>
<comment type="catalytic activity">
    <reaction evidence="1 7">
        <text>an N-acyl-D-glucosamine 6-phosphate = an N-acyl-D-mannosamine 6-phosphate</text>
        <dbReference type="Rhea" id="RHEA:23932"/>
        <dbReference type="ChEBI" id="CHEBI:57599"/>
        <dbReference type="ChEBI" id="CHEBI:57666"/>
        <dbReference type="EC" id="5.1.3.9"/>
    </reaction>
</comment>
<evidence type="ECO:0000256" key="1">
    <source>
        <dbReference type="ARBA" id="ARBA00000056"/>
    </source>
</evidence>
<reference evidence="9" key="1">
    <citation type="submission" date="2016-10" db="EMBL/GenBank/DDBJ databases">
        <authorList>
            <person name="Varghese N."/>
            <person name="Submissions S."/>
        </authorList>
    </citation>
    <scope>NUCLEOTIDE SEQUENCE [LARGE SCALE GENOMIC DNA]</scope>
    <source>
        <strain evidence="9">CGMCC 1.11101</strain>
    </source>
</reference>
<evidence type="ECO:0000256" key="4">
    <source>
        <dbReference type="ARBA" id="ARBA00007439"/>
    </source>
</evidence>
<dbReference type="InterPro" id="IPR011060">
    <property type="entry name" value="RibuloseP-bd_barrel"/>
</dbReference>
<comment type="similarity">
    <text evidence="4 7">Belongs to the NanE family.</text>
</comment>
<dbReference type="EMBL" id="FOVM01000001">
    <property type="protein sequence ID" value="SFN39142.1"/>
    <property type="molecule type" value="Genomic_DNA"/>
</dbReference>
<dbReference type="GO" id="GO:0019262">
    <property type="term" value="P:N-acetylneuraminate catabolic process"/>
    <property type="evidence" value="ECO:0007669"/>
    <property type="project" value="UniProtKB-UniRule"/>
</dbReference>
<dbReference type="InterPro" id="IPR013785">
    <property type="entry name" value="Aldolase_TIM"/>
</dbReference>
<evidence type="ECO:0000256" key="5">
    <source>
        <dbReference type="ARBA" id="ARBA00023235"/>
    </source>
</evidence>
<evidence type="ECO:0000256" key="6">
    <source>
        <dbReference type="ARBA" id="ARBA00023277"/>
    </source>
</evidence>
<evidence type="ECO:0000256" key="3">
    <source>
        <dbReference type="ARBA" id="ARBA00005081"/>
    </source>
</evidence>
<proteinExistence type="inferred from homology"/>
<dbReference type="Gene3D" id="3.20.20.70">
    <property type="entry name" value="Aldolase class I"/>
    <property type="match status" value="1"/>
</dbReference>
<dbReference type="GO" id="GO:0005975">
    <property type="term" value="P:carbohydrate metabolic process"/>
    <property type="evidence" value="ECO:0007669"/>
    <property type="project" value="UniProtKB-UniRule"/>
</dbReference>
<dbReference type="Pfam" id="PF04131">
    <property type="entry name" value="NanE"/>
    <property type="match status" value="1"/>
</dbReference>
<dbReference type="OrthoDB" id="9781704at2"/>
<dbReference type="PANTHER" id="PTHR36204:SF1">
    <property type="entry name" value="N-ACETYLMANNOSAMINE-6-PHOSPHATE 2-EPIMERASE-RELATED"/>
    <property type="match status" value="1"/>
</dbReference>
<dbReference type="GO" id="GO:0005829">
    <property type="term" value="C:cytosol"/>
    <property type="evidence" value="ECO:0007669"/>
    <property type="project" value="TreeGrafter"/>
</dbReference>
<comment type="function">
    <text evidence="2 7">Converts N-acetylmannosamine-6-phosphate (ManNAc-6-P) to N-acetylglucosamine-6-phosphate (GlcNAc-6-P).</text>
</comment>
<keyword evidence="9" id="KW-1185">Reference proteome</keyword>